<gene>
    <name evidence="6" type="ORF">NE619_06265</name>
</gene>
<comment type="pathway">
    <text evidence="1">Carbohydrate metabolism; tricarboxylic acid cycle.</text>
</comment>
<dbReference type="InterPro" id="IPR016142">
    <property type="entry name" value="Citrate_synth-like_lrg_a-sub"/>
</dbReference>
<dbReference type="SUPFAM" id="SSF48256">
    <property type="entry name" value="Citrate synthase"/>
    <property type="match status" value="1"/>
</dbReference>
<dbReference type="InterPro" id="IPR036969">
    <property type="entry name" value="Citrate_synthase_sf"/>
</dbReference>
<reference evidence="6 7" key="1">
    <citation type="submission" date="2022-06" db="EMBL/GenBank/DDBJ databases">
        <title>Isolation of gut microbiota from human fecal samples.</title>
        <authorList>
            <person name="Pamer E.G."/>
            <person name="Barat B."/>
            <person name="Waligurski E."/>
            <person name="Medina S."/>
            <person name="Paddock L."/>
            <person name="Mostad J."/>
        </authorList>
    </citation>
    <scope>NUCLEOTIDE SEQUENCE [LARGE SCALE GENOMIC DNA]</scope>
    <source>
        <strain evidence="6 7">SL.3.17</strain>
    </source>
</reference>
<dbReference type="RefSeq" id="WP_256131511.1">
    <property type="nucleotide sequence ID" value="NZ_JANFXK010000005.1"/>
</dbReference>
<comment type="catalytic activity">
    <reaction evidence="4">
        <text>oxaloacetate + acetyl-CoA + H2O = citrate + CoA + H(+)</text>
        <dbReference type="Rhea" id="RHEA:16845"/>
        <dbReference type="ChEBI" id="CHEBI:15377"/>
        <dbReference type="ChEBI" id="CHEBI:15378"/>
        <dbReference type="ChEBI" id="CHEBI:16452"/>
        <dbReference type="ChEBI" id="CHEBI:16947"/>
        <dbReference type="ChEBI" id="CHEBI:57287"/>
        <dbReference type="ChEBI" id="CHEBI:57288"/>
        <dbReference type="EC" id="2.3.3.16"/>
    </reaction>
</comment>
<accession>A0ABT1RMC8</accession>
<evidence type="ECO:0000256" key="2">
    <source>
        <dbReference type="ARBA" id="ARBA00010566"/>
    </source>
</evidence>
<dbReference type="Gene3D" id="1.10.230.10">
    <property type="entry name" value="Cytochrome P450-Terp, domain 2"/>
    <property type="match status" value="1"/>
</dbReference>
<comment type="caution">
    <text evidence="6">The sequence shown here is derived from an EMBL/GenBank/DDBJ whole genome shotgun (WGS) entry which is preliminary data.</text>
</comment>
<dbReference type="Gene3D" id="1.10.580.10">
    <property type="entry name" value="Citrate Synthase, domain 1"/>
    <property type="match status" value="1"/>
</dbReference>
<dbReference type="InterPro" id="IPR002020">
    <property type="entry name" value="Citrate_synthase"/>
</dbReference>
<evidence type="ECO:0000256" key="5">
    <source>
        <dbReference type="PIRNR" id="PIRNR001369"/>
    </source>
</evidence>
<organism evidence="6 7">
    <name type="scientific">Anaerovorax odorimutans</name>
    <dbReference type="NCBI Taxonomy" id="109327"/>
    <lineage>
        <taxon>Bacteria</taxon>
        <taxon>Bacillati</taxon>
        <taxon>Bacillota</taxon>
        <taxon>Clostridia</taxon>
        <taxon>Peptostreptococcales</taxon>
        <taxon>Anaerovoracaceae</taxon>
        <taxon>Anaerovorax</taxon>
    </lineage>
</organism>
<dbReference type="NCBIfam" id="NF010635">
    <property type="entry name" value="PRK14032.1"/>
    <property type="match status" value="1"/>
</dbReference>
<evidence type="ECO:0000256" key="1">
    <source>
        <dbReference type="ARBA" id="ARBA00005163"/>
    </source>
</evidence>
<dbReference type="Proteomes" id="UP001524502">
    <property type="component" value="Unassembled WGS sequence"/>
</dbReference>
<dbReference type="InterPro" id="IPR016143">
    <property type="entry name" value="Citrate_synth-like_sm_a-sub"/>
</dbReference>
<sequence>MKKIDEYMKDRSRLCRENDFISGELFHDNHVNRGLRDKNGIGVLTGLTSISRIEAYKEYMGHKVPCKGKLYYRGYDVVDLVKGPIHEERYGFEETAYLLIFGELPTEEELAEFQEAIGTMRRLPTNFVRDVVMKAPGKDIMNIMTKSVLTLSSYDPNASDLSIDNVLQQCLMLIGVFPMLAVYGYHAYNHYEQDESMYIHRPDPSLSTAENILRMLRPDMKYTELEAHVLDIALMLHMEHGGGNNSTFTTRVVTSAGSDTYSVIAAALCSLKGPKHGGANIKVVEMMRDLEETVKDTTDKEAIRRYLEDIVDKKAFDERGLIYGMGHAIYSVSDPRAEIFKGFVKDLAEAKGYQREFAMYSAVEELAPQVIADKRKIYKGVSANVDFYSGLVYRMLDIPLELYTPIFAIARVVGWSAHRIEELINVDKIIRPAYMSVGENRIYKPIARRNVIELEGSDPSKYRLEENFDHPKE</sequence>
<dbReference type="InterPro" id="IPR024176">
    <property type="entry name" value="Citrate_synthase_bac-typ"/>
</dbReference>
<keyword evidence="3 5" id="KW-0808">Transferase</keyword>
<comment type="similarity">
    <text evidence="2 5">Belongs to the citrate synthase family.</text>
</comment>
<proteinExistence type="inferred from homology"/>
<evidence type="ECO:0000313" key="6">
    <source>
        <dbReference type="EMBL" id="MCQ4636328.1"/>
    </source>
</evidence>
<dbReference type="PANTHER" id="PTHR11739">
    <property type="entry name" value="CITRATE SYNTHASE"/>
    <property type="match status" value="1"/>
</dbReference>
<protein>
    <recommendedName>
        <fullName evidence="5">Citrate synthase</fullName>
    </recommendedName>
</protein>
<evidence type="ECO:0000313" key="7">
    <source>
        <dbReference type="Proteomes" id="UP001524502"/>
    </source>
</evidence>
<dbReference type="PANTHER" id="PTHR11739:SF4">
    <property type="entry name" value="CITRATE SYNTHASE, PEROXISOMAL"/>
    <property type="match status" value="1"/>
</dbReference>
<dbReference type="EMBL" id="JANFXK010000005">
    <property type="protein sequence ID" value="MCQ4636328.1"/>
    <property type="molecule type" value="Genomic_DNA"/>
</dbReference>
<dbReference type="Pfam" id="PF00285">
    <property type="entry name" value="Citrate_synt"/>
    <property type="match status" value="1"/>
</dbReference>
<name>A0ABT1RMC8_9FIRM</name>
<evidence type="ECO:0000256" key="4">
    <source>
        <dbReference type="ARBA" id="ARBA00049288"/>
    </source>
</evidence>
<keyword evidence="7" id="KW-1185">Reference proteome</keyword>
<evidence type="ECO:0000256" key="3">
    <source>
        <dbReference type="ARBA" id="ARBA00022679"/>
    </source>
</evidence>
<dbReference type="PIRSF" id="PIRSF001369">
    <property type="entry name" value="Citrate_synth"/>
    <property type="match status" value="1"/>
</dbReference>
<dbReference type="PRINTS" id="PR00143">
    <property type="entry name" value="CITRTSNTHASE"/>
</dbReference>